<keyword evidence="5" id="KW-0808">Transferase</keyword>
<gene>
    <name evidence="10" type="ORF">ILBEGJOJ_00013</name>
</gene>
<dbReference type="GO" id="GO:0050524">
    <property type="term" value="F:coenzyme-B sulfoethylthiotransferase activity"/>
    <property type="evidence" value="ECO:0007669"/>
    <property type="project" value="UniProtKB-EC"/>
</dbReference>
<feature type="domain" description="Methyl-coenzyme M reductase beta subunit C-terminal" evidence="8">
    <location>
        <begin position="188"/>
        <end position="359"/>
    </location>
</feature>
<dbReference type="Pfam" id="PF02241">
    <property type="entry name" value="MCR_beta"/>
    <property type="match status" value="1"/>
</dbReference>
<dbReference type="Pfam" id="PF02783">
    <property type="entry name" value="MCR_beta_N"/>
    <property type="match status" value="1"/>
</dbReference>
<evidence type="ECO:0000259" key="8">
    <source>
        <dbReference type="Pfam" id="PF02241"/>
    </source>
</evidence>
<dbReference type="SUPFAM" id="SSF55088">
    <property type="entry name" value="Methyl-coenzyme M reductase subunits"/>
    <property type="match status" value="1"/>
</dbReference>
<keyword evidence="6" id="KW-0484">Methanogenesis</keyword>
<evidence type="ECO:0000256" key="2">
    <source>
        <dbReference type="ARBA" id="ARBA00005149"/>
    </source>
</evidence>
<protein>
    <recommendedName>
        <fullName evidence="4">coenzyme-B sulfoethylthiotransferase</fullName>
        <ecNumber evidence="4">2.8.4.1</ecNumber>
    </recommendedName>
</protein>
<evidence type="ECO:0000256" key="6">
    <source>
        <dbReference type="ARBA" id="ARBA00022994"/>
    </source>
</evidence>
<dbReference type="EMBL" id="MT631465">
    <property type="protein sequence ID" value="QNO51283.1"/>
    <property type="molecule type" value="Genomic_DNA"/>
</dbReference>
<accession>A0A7G9YTE9</accession>
<evidence type="ECO:0000259" key="9">
    <source>
        <dbReference type="Pfam" id="PF02783"/>
    </source>
</evidence>
<evidence type="ECO:0000313" key="10">
    <source>
        <dbReference type="EMBL" id="QNO51283.1"/>
    </source>
</evidence>
<dbReference type="InterPro" id="IPR009024">
    <property type="entry name" value="Me_CoM_Rdtase_Fd-like_fold"/>
</dbReference>
<comment type="subunit">
    <text evidence="3">MCR is a hexamer of two alpha, two beta, and two gamma chains, forming a dimer of heterotrimers.</text>
</comment>
<dbReference type="InterPro" id="IPR022680">
    <property type="entry name" value="Me_CoM_Rdtase_bsu_N"/>
</dbReference>
<organism evidence="10">
    <name type="scientific">Candidatus Methanophagaceae archaeon ANME-1 ERB6</name>
    <dbReference type="NCBI Taxonomy" id="2759912"/>
    <lineage>
        <taxon>Archaea</taxon>
        <taxon>Methanobacteriati</taxon>
        <taxon>Methanobacteriota</taxon>
        <taxon>Stenosarchaea group</taxon>
        <taxon>Methanomicrobia</taxon>
        <taxon>Candidatus Methanophagales</taxon>
        <taxon>Candidatus Methanophagaceae</taxon>
    </lineage>
</organism>
<dbReference type="AlphaFoldDB" id="A0A7G9YTE9"/>
<sequence>MAKAIEDKIDLYDDRGNVLASDVPLQAISPLRNSAIKKIINLTIRTGAIDLAKLEKKLATGTIGGKGMVIRGVGRDFPILDNAEAIRTEMEDMLRVEEGDDTSVVLIAGGKRMLTQVPTARILSDYSVGVTAAMAALTQAVIDVCDVSMWDAPYVHAAVWGMYPQDPDPADGAVKMLVDVPMKNEGPGFTLRNIPVNHLAATVRKRALQGAGLTMILEEAAQFEMGNAMGPFERGHLLDLAYEGLNANNLLYNLIKDNGKGVLADVVYDLVDKAKADGLLKEKKKMPSGYVVYDSDDMELWNAYASAGMLAAVCVNCAAMRAGQAVPGNIMYYNVLLEHETGMPRRRWWNGAGSVGVEFVLLAQYLRRRRTGRVLRKPHRYEASEGAVYTVLLRSDVHRCGHDVLLTREDVSAVRRGAGSDTGVCRANEGGCRGSEGANVKGGKKKCHNIGLGAAI</sequence>
<name>A0A7G9YTE9_9EURY</name>
<dbReference type="SUPFAM" id="SSF48081">
    <property type="entry name" value="Methyl-coenzyme M reductase alpha and beta chain C-terminal domain"/>
    <property type="match status" value="1"/>
</dbReference>
<proteinExistence type="predicted"/>
<dbReference type="InterPro" id="IPR022679">
    <property type="entry name" value="Me_CoM_Rdtase_bsu_C"/>
</dbReference>
<dbReference type="UniPathway" id="UPA00646">
    <property type="reaction ID" value="UER00699"/>
</dbReference>
<dbReference type="Gene3D" id="3.30.70.470">
    <property type="match status" value="1"/>
</dbReference>
<evidence type="ECO:0000256" key="1">
    <source>
        <dbReference type="ARBA" id="ARBA00001952"/>
    </source>
</evidence>
<evidence type="ECO:0000256" key="4">
    <source>
        <dbReference type="ARBA" id="ARBA00013271"/>
    </source>
</evidence>
<comment type="pathway">
    <text evidence="2">One-carbon metabolism; methyl-coenzyme M reduction; methane from methyl-coenzyme M: step 1/1.</text>
</comment>
<comment type="catalytic activity">
    <reaction evidence="7">
        <text>coenzyme B + methyl-coenzyme M = methane + coenzyme M-coenzyme B heterodisulfide</text>
        <dbReference type="Rhea" id="RHEA:12532"/>
        <dbReference type="ChEBI" id="CHEBI:16183"/>
        <dbReference type="ChEBI" id="CHEBI:58286"/>
        <dbReference type="ChEBI" id="CHEBI:58411"/>
        <dbReference type="ChEBI" id="CHEBI:58596"/>
        <dbReference type="EC" id="2.8.4.1"/>
    </reaction>
    <physiologicalReaction direction="left-to-right" evidence="7">
        <dbReference type="Rhea" id="RHEA:12533"/>
    </physiologicalReaction>
</comment>
<dbReference type="InterPro" id="IPR015823">
    <property type="entry name" value="Me_CoM_Rdtase_asu_N_sub2"/>
</dbReference>
<reference evidence="10" key="1">
    <citation type="submission" date="2020-06" db="EMBL/GenBank/DDBJ databases">
        <title>Unique genomic features of the anaerobic methanotrophic archaea.</title>
        <authorList>
            <person name="Chadwick G.L."/>
            <person name="Skennerton C.T."/>
            <person name="Laso-Perez R."/>
            <person name="Leu A.O."/>
            <person name="Speth D.R."/>
            <person name="Yu H."/>
            <person name="Morgan-Lang C."/>
            <person name="Hatzenpichler R."/>
            <person name="Goudeau D."/>
            <person name="Malmstrom R."/>
            <person name="Brazelton W.J."/>
            <person name="Woyke T."/>
            <person name="Hallam S.J."/>
            <person name="Tyson G.W."/>
            <person name="Wegener G."/>
            <person name="Boetius A."/>
            <person name="Orphan V."/>
        </authorList>
    </citation>
    <scope>NUCLEOTIDE SEQUENCE</scope>
</reference>
<dbReference type="GO" id="GO:0015948">
    <property type="term" value="P:methanogenesis"/>
    <property type="evidence" value="ECO:0007669"/>
    <property type="project" value="UniProtKB-KW"/>
</dbReference>
<evidence type="ECO:0000256" key="3">
    <source>
        <dbReference type="ARBA" id="ARBA00011155"/>
    </source>
</evidence>
<evidence type="ECO:0000256" key="5">
    <source>
        <dbReference type="ARBA" id="ARBA00022679"/>
    </source>
</evidence>
<dbReference type="Gene3D" id="1.20.840.10">
    <property type="entry name" value="Methyl-coenzyme M reductase, alpha/beta subunit, C-terminal"/>
    <property type="match status" value="1"/>
</dbReference>
<evidence type="ECO:0000256" key="7">
    <source>
        <dbReference type="ARBA" id="ARBA00047772"/>
    </source>
</evidence>
<dbReference type="InterPro" id="IPR008924">
    <property type="entry name" value="Me_CoM_Rdtase_asu/bsu_C"/>
</dbReference>
<comment type="cofactor">
    <cofactor evidence="1">
        <name>coenzyme F430</name>
        <dbReference type="ChEBI" id="CHEBI:60540"/>
    </cofactor>
</comment>
<dbReference type="EC" id="2.8.4.1" evidence="4"/>
<feature type="domain" description="Methyl-coenzyme M reductase beta subunit N-terminal" evidence="9">
    <location>
        <begin position="7"/>
        <end position="186"/>
    </location>
</feature>